<sequence length="494" mass="51971">MKADPPAVLVPTPTSGPAGEGRPAVHWRSLHDQPALPPGTLAFALLAHEHAARAHALHAALGCPDPAGHAARLLRPGPPPHGPQLHGPHLDALSAPHPPAIARALREALGDPAPWTPGPAGSPRSAARLPRLLRLLWQATRPARPAEPAPATTPPADRLRRALHALAAAAAHPAPLTAPLATHLLSRITRHWLHDPHTLHLELLRDASRPQDAPRHALTQLRTTLGGPRRAAALLALHLARHQHHALAAQQAALQAARREALRAAVTAAAALRTRGLLTRTADARWLTPHELIAALDGTLPPTDLPALIEARRAARRPQPAPPARPHTPPHPAPDTLTAAPLAPGVRDGRLRRWTPGQPVPPGAVLLLPGPPHPAHLNALSGARALIVPRSTLHSPVAAHARHAGLPALSLPAAAQWEPDPDWLQEGALVRVNGHTGQLILLRRAGLPDPVPSFDLNLDLNPAPTRPGGPADPHAGPAHLRLRTGPAPFSFDLA</sequence>
<dbReference type="RefSeq" id="WP_343755698.1">
    <property type="nucleotide sequence ID" value="NZ_BAAADB010000003.1"/>
</dbReference>
<evidence type="ECO:0000313" key="2">
    <source>
        <dbReference type="EMBL" id="GAA0500676.1"/>
    </source>
</evidence>
<name>A0ABN1BM27_9DEIO</name>
<dbReference type="SUPFAM" id="SSF52009">
    <property type="entry name" value="Phosphohistidine domain"/>
    <property type="match status" value="1"/>
</dbReference>
<dbReference type="Proteomes" id="UP001500191">
    <property type="component" value="Unassembled WGS sequence"/>
</dbReference>
<gene>
    <name evidence="2" type="ORF">GCM10008937_05130</name>
</gene>
<feature type="region of interest" description="Disordered" evidence="1">
    <location>
        <begin position="314"/>
        <end position="358"/>
    </location>
</feature>
<feature type="region of interest" description="Disordered" evidence="1">
    <location>
        <begin position="1"/>
        <end position="24"/>
    </location>
</feature>
<evidence type="ECO:0008006" key="4">
    <source>
        <dbReference type="Google" id="ProtNLM"/>
    </source>
</evidence>
<accession>A0ABN1BM27</accession>
<evidence type="ECO:0000313" key="3">
    <source>
        <dbReference type="Proteomes" id="UP001500191"/>
    </source>
</evidence>
<dbReference type="InterPro" id="IPR036637">
    <property type="entry name" value="Phosphohistidine_dom_sf"/>
</dbReference>
<feature type="compositionally biased region" description="Low complexity" evidence="1">
    <location>
        <begin position="334"/>
        <end position="344"/>
    </location>
</feature>
<reference evidence="2 3" key="1">
    <citation type="journal article" date="2019" name="Int. J. Syst. Evol. Microbiol.">
        <title>The Global Catalogue of Microorganisms (GCM) 10K type strain sequencing project: providing services to taxonomists for standard genome sequencing and annotation.</title>
        <authorList>
            <consortium name="The Broad Institute Genomics Platform"/>
            <consortium name="The Broad Institute Genome Sequencing Center for Infectious Disease"/>
            <person name="Wu L."/>
            <person name="Ma J."/>
        </authorList>
    </citation>
    <scope>NUCLEOTIDE SEQUENCE [LARGE SCALE GENOMIC DNA]</scope>
    <source>
        <strain evidence="2 3">JCM 14368</strain>
    </source>
</reference>
<organism evidence="2 3">
    <name type="scientific">Deinococcus depolymerans</name>
    <dbReference type="NCBI Taxonomy" id="392408"/>
    <lineage>
        <taxon>Bacteria</taxon>
        <taxon>Thermotogati</taxon>
        <taxon>Deinococcota</taxon>
        <taxon>Deinococci</taxon>
        <taxon>Deinococcales</taxon>
        <taxon>Deinococcaceae</taxon>
        <taxon>Deinococcus</taxon>
    </lineage>
</organism>
<feature type="region of interest" description="Disordered" evidence="1">
    <location>
        <begin position="462"/>
        <end position="482"/>
    </location>
</feature>
<proteinExistence type="predicted"/>
<dbReference type="EMBL" id="BAAADB010000003">
    <property type="protein sequence ID" value="GAA0500676.1"/>
    <property type="molecule type" value="Genomic_DNA"/>
</dbReference>
<feature type="compositionally biased region" description="Low complexity" evidence="1">
    <location>
        <begin position="468"/>
        <end position="479"/>
    </location>
</feature>
<keyword evidence="3" id="KW-1185">Reference proteome</keyword>
<feature type="compositionally biased region" description="Pro residues" evidence="1">
    <location>
        <begin position="319"/>
        <end position="333"/>
    </location>
</feature>
<evidence type="ECO:0000256" key="1">
    <source>
        <dbReference type="SAM" id="MobiDB-lite"/>
    </source>
</evidence>
<protein>
    <recommendedName>
        <fullName evidence="4">PEP-utilising enzyme mobile domain-containing protein</fullName>
    </recommendedName>
</protein>
<comment type="caution">
    <text evidence="2">The sequence shown here is derived from an EMBL/GenBank/DDBJ whole genome shotgun (WGS) entry which is preliminary data.</text>
</comment>